<dbReference type="InterPro" id="IPR018551">
    <property type="entry name" value="DUF2007"/>
</dbReference>
<feature type="domain" description="DUF2007" evidence="1">
    <location>
        <begin position="4"/>
        <end position="64"/>
    </location>
</feature>
<name>A0A1H6W360_9BACT</name>
<proteinExistence type="predicted"/>
<dbReference type="AlphaFoldDB" id="A0A1H6W360"/>
<accession>A0A1H6W360</accession>
<protein>
    <submittedName>
        <fullName evidence="2">Putative signal transducing protein</fullName>
    </submittedName>
</protein>
<dbReference type="OrthoDB" id="1467917at2"/>
<dbReference type="EMBL" id="FNZH01000002">
    <property type="protein sequence ID" value="SEJ10276.1"/>
    <property type="molecule type" value="Genomic_DNA"/>
</dbReference>
<dbReference type="Proteomes" id="UP000199403">
    <property type="component" value="Unassembled WGS sequence"/>
</dbReference>
<gene>
    <name evidence="2" type="ORF">SAMN05192553_102388</name>
</gene>
<evidence type="ECO:0000313" key="3">
    <source>
        <dbReference type="Proteomes" id="UP000199403"/>
    </source>
</evidence>
<organism evidence="2 3">
    <name type="scientific">Cyclobacterium xiamenense</name>
    <dbReference type="NCBI Taxonomy" id="1297121"/>
    <lineage>
        <taxon>Bacteria</taxon>
        <taxon>Pseudomonadati</taxon>
        <taxon>Bacteroidota</taxon>
        <taxon>Cytophagia</taxon>
        <taxon>Cytophagales</taxon>
        <taxon>Cyclobacteriaceae</taxon>
        <taxon>Cyclobacterium</taxon>
    </lineage>
</organism>
<dbReference type="Pfam" id="PF09413">
    <property type="entry name" value="DUF2007"/>
    <property type="match status" value="1"/>
</dbReference>
<reference evidence="3" key="1">
    <citation type="submission" date="2016-10" db="EMBL/GenBank/DDBJ databases">
        <authorList>
            <person name="Varghese N."/>
            <person name="Submissions S."/>
        </authorList>
    </citation>
    <scope>NUCLEOTIDE SEQUENCE [LARGE SCALE GENOMIC DNA]</scope>
    <source>
        <strain evidence="3">IBRC-M 10761</strain>
    </source>
</reference>
<evidence type="ECO:0000259" key="1">
    <source>
        <dbReference type="Pfam" id="PF09413"/>
    </source>
</evidence>
<evidence type="ECO:0000313" key="2">
    <source>
        <dbReference type="EMBL" id="SEJ10276.1"/>
    </source>
</evidence>
<keyword evidence="3" id="KW-1185">Reference proteome</keyword>
<dbReference type="RefSeq" id="WP_092171225.1">
    <property type="nucleotide sequence ID" value="NZ_FNZH01000002.1"/>
</dbReference>
<sequence length="68" mass="7683">MRKWQKIFESDSPIRAEIVKGVLEEKGIVAVILNKKDPVYKIHGSIEVMVSADEAIRAITIVENEISF</sequence>
<dbReference type="STRING" id="1416801.SAMN05192553_102388"/>